<dbReference type="Proteomes" id="UP000040576">
    <property type="component" value="Unassembled WGS sequence"/>
</dbReference>
<keyword evidence="5" id="KW-0732">Signal</keyword>
<feature type="binding site" evidence="3">
    <location>
        <position position="69"/>
    </location>
    <ligand>
        <name>Cu cation</name>
        <dbReference type="ChEBI" id="CHEBI:23378"/>
    </ligand>
</feature>
<feature type="chain" id="PRO_5001858491" evidence="5">
    <location>
        <begin position="24"/>
        <end position="195"/>
    </location>
</feature>
<evidence type="ECO:0000256" key="2">
    <source>
        <dbReference type="ARBA" id="ARBA00023008"/>
    </source>
</evidence>
<keyword evidence="3" id="KW-0479">Metal-binding</keyword>
<proteinExistence type="inferred from homology"/>
<organism evidence="7 8">
    <name type="scientific">Caldibacillus thermoamylovorans</name>
    <dbReference type="NCBI Taxonomy" id="35841"/>
    <lineage>
        <taxon>Bacteria</taxon>
        <taxon>Bacillati</taxon>
        <taxon>Bacillota</taxon>
        <taxon>Bacilli</taxon>
        <taxon>Bacillales</taxon>
        <taxon>Bacillaceae</taxon>
        <taxon>Caldibacillus</taxon>
    </lineage>
</organism>
<feature type="domain" description="Thioredoxin" evidence="6">
    <location>
        <begin position="27"/>
        <end position="192"/>
    </location>
</feature>
<dbReference type="InterPro" id="IPR013766">
    <property type="entry name" value="Thioredoxin_domain"/>
</dbReference>
<dbReference type="AlphaFoldDB" id="A0A090KSY4"/>
<dbReference type="CDD" id="cd02968">
    <property type="entry name" value="SCO"/>
    <property type="match status" value="1"/>
</dbReference>
<evidence type="ECO:0000256" key="4">
    <source>
        <dbReference type="PIRSR" id="PIRSR603782-2"/>
    </source>
</evidence>
<feature type="disulfide bond" description="Redox-active" evidence="4">
    <location>
        <begin position="65"/>
        <end position="69"/>
    </location>
</feature>
<keyword evidence="2 3" id="KW-0186">Copper</keyword>
<comment type="similarity">
    <text evidence="1">Belongs to the SCO1/2 family.</text>
</comment>
<evidence type="ECO:0000256" key="3">
    <source>
        <dbReference type="PIRSR" id="PIRSR603782-1"/>
    </source>
</evidence>
<dbReference type="PROSITE" id="PS51352">
    <property type="entry name" value="THIOREDOXIN_2"/>
    <property type="match status" value="1"/>
</dbReference>
<sequence length="195" mass="22353">MRTNRILALLAFMLIILNGCSSATIKNGVEWPIEDFEYTDQNGEPFGLADLKGKVWVANFIFTNCETVCPPITANMARIQRMLEEEGLDKVELVSFSVDPEVDTPDILKAFASHFTEDLHNWHFLTGYVQKHIEQFAKENFKFQVYKPEDDDQVIHGTDLFLVNQDGIIVKYYSALDVPYEELLSDIQILLKQSD</sequence>
<evidence type="ECO:0000313" key="7">
    <source>
        <dbReference type="EMBL" id="CEE01804.1"/>
    </source>
</evidence>
<name>A0A090KSY4_9BACI</name>
<evidence type="ECO:0000256" key="5">
    <source>
        <dbReference type="SAM" id="SignalP"/>
    </source>
</evidence>
<feature type="binding site" evidence="3">
    <location>
        <position position="65"/>
    </location>
    <ligand>
        <name>Cu cation</name>
        <dbReference type="ChEBI" id="CHEBI:23378"/>
    </ligand>
</feature>
<dbReference type="PANTHER" id="PTHR12151">
    <property type="entry name" value="ELECTRON TRANSPORT PROTIN SCO1/SENC FAMILY MEMBER"/>
    <property type="match status" value="1"/>
</dbReference>
<feature type="binding site" evidence="3">
    <location>
        <position position="156"/>
    </location>
    <ligand>
        <name>Cu cation</name>
        <dbReference type="ChEBI" id="CHEBI:23378"/>
    </ligand>
</feature>
<dbReference type="EMBL" id="CCRF01000061">
    <property type="protein sequence ID" value="CEE01804.1"/>
    <property type="molecule type" value="Genomic_DNA"/>
</dbReference>
<evidence type="ECO:0000256" key="1">
    <source>
        <dbReference type="ARBA" id="ARBA00010996"/>
    </source>
</evidence>
<dbReference type="SUPFAM" id="SSF52833">
    <property type="entry name" value="Thioredoxin-like"/>
    <property type="match status" value="1"/>
</dbReference>
<gene>
    <name evidence="7" type="ORF">BT1A1_1982</name>
</gene>
<dbReference type="PANTHER" id="PTHR12151:SF25">
    <property type="entry name" value="LINALOOL DEHYDRATASE_ISOMERASE DOMAIN-CONTAINING PROTEIN"/>
    <property type="match status" value="1"/>
</dbReference>
<keyword evidence="8" id="KW-1185">Reference proteome</keyword>
<dbReference type="GO" id="GO:0046872">
    <property type="term" value="F:metal ion binding"/>
    <property type="evidence" value="ECO:0007669"/>
    <property type="project" value="UniProtKB-KW"/>
</dbReference>
<keyword evidence="4" id="KW-1015">Disulfide bond</keyword>
<accession>A0A090KSY4</accession>
<dbReference type="InterPro" id="IPR003782">
    <property type="entry name" value="SCO1/SenC"/>
</dbReference>
<reference evidence="7 8" key="1">
    <citation type="submission" date="2014-07" db="EMBL/GenBank/DDBJ databases">
        <authorList>
            <person name="Wibberg Daniel"/>
        </authorList>
    </citation>
    <scope>NUCLEOTIDE SEQUENCE [LARGE SCALE GENOMIC DNA]</scope>
</reference>
<dbReference type="Gene3D" id="3.40.30.10">
    <property type="entry name" value="Glutaredoxin"/>
    <property type="match status" value="1"/>
</dbReference>
<dbReference type="InterPro" id="IPR036249">
    <property type="entry name" value="Thioredoxin-like_sf"/>
</dbReference>
<evidence type="ECO:0000313" key="8">
    <source>
        <dbReference type="Proteomes" id="UP000040576"/>
    </source>
</evidence>
<feature type="signal peptide" evidence="5">
    <location>
        <begin position="1"/>
        <end position="23"/>
    </location>
</feature>
<evidence type="ECO:0000259" key="6">
    <source>
        <dbReference type="PROSITE" id="PS51352"/>
    </source>
</evidence>
<dbReference type="Pfam" id="PF02630">
    <property type="entry name" value="SCO1-SenC"/>
    <property type="match status" value="1"/>
</dbReference>
<protein>
    <submittedName>
        <fullName evidence="7">Electron transporter SCO1/SenC</fullName>
    </submittedName>
</protein>